<dbReference type="OrthoDB" id="2140240at2759"/>
<proteinExistence type="predicted"/>
<keyword evidence="1" id="KW-0732">Signal</keyword>
<accession>A0A9W8Z2H9</accession>
<sequence length="180" mass="17854">MHFFTSTLLLALSATALAFPTQPGRRTTCDGSSSSAAPVAAASNSTSGAVNPALVPDFGVVAGTNEGAQQAGSCDGFAAATNAKVLIPCTCPPSRDSFLAALNKNVAAGQVQGTPVKFNNNAADQSTATNQQRGTAMLVTLQNLFGAGKGCPAASAPNFAVLQKSGTFSSKVFVGPGATA</sequence>
<comment type="caution">
    <text evidence="2">The sequence shown here is derived from an EMBL/GenBank/DDBJ whole genome shotgun (WGS) entry which is preliminary data.</text>
</comment>
<evidence type="ECO:0000313" key="3">
    <source>
        <dbReference type="Proteomes" id="UP001140453"/>
    </source>
</evidence>
<dbReference type="EMBL" id="JAPEVB010000001">
    <property type="protein sequence ID" value="KAJ4397642.1"/>
    <property type="molecule type" value="Genomic_DNA"/>
</dbReference>
<dbReference type="Proteomes" id="UP001140453">
    <property type="component" value="Unassembled WGS sequence"/>
</dbReference>
<reference evidence="2" key="1">
    <citation type="submission" date="2022-10" db="EMBL/GenBank/DDBJ databases">
        <title>Tapping the CABI collections for fungal endophytes: first genome assemblies for Collariella, Neodidymelliopsis, Ascochyta clinopodiicola, Didymella pomorum, Didymosphaeria variabile, Neocosmospora piperis and Neocucurbitaria cava.</title>
        <authorList>
            <person name="Hill R."/>
        </authorList>
    </citation>
    <scope>NUCLEOTIDE SEQUENCE</scope>
    <source>
        <strain evidence="2">IMI 355082</strain>
    </source>
</reference>
<organism evidence="2 3">
    <name type="scientific">Gnomoniopsis smithogilvyi</name>
    <dbReference type="NCBI Taxonomy" id="1191159"/>
    <lineage>
        <taxon>Eukaryota</taxon>
        <taxon>Fungi</taxon>
        <taxon>Dikarya</taxon>
        <taxon>Ascomycota</taxon>
        <taxon>Pezizomycotina</taxon>
        <taxon>Sordariomycetes</taxon>
        <taxon>Sordariomycetidae</taxon>
        <taxon>Diaporthales</taxon>
        <taxon>Gnomoniaceae</taxon>
        <taxon>Gnomoniopsis</taxon>
    </lineage>
</organism>
<protein>
    <submittedName>
        <fullName evidence="2">Uncharacterized protein</fullName>
    </submittedName>
</protein>
<gene>
    <name evidence="2" type="ORF">N0V93_001875</name>
</gene>
<evidence type="ECO:0000256" key="1">
    <source>
        <dbReference type="SAM" id="SignalP"/>
    </source>
</evidence>
<evidence type="ECO:0000313" key="2">
    <source>
        <dbReference type="EMBL" id="KAJ4397642.1"/>
    </source>
</evidence>
<feature type="signal peptide" evidence="1">
    <location>
        <begin position="1"/>
        <end position="18"/>
    </location>
</feature>
<name>A0A9W8Z2H9_9PEZI</name>
<dbReference type="AlphaFoldDB" id="A0A9W8Z2H9"/>
<feature type="chain" id="PRO_5040903682" evidence="1">
    <location>
        <begin position="19"/>
        <end position="180"/>
    </location>
</feature>
<keyword evidence="3" id="KW-1185">Reference proteome</keyword>